<protein>
    <submittedName>
        <fullName evidence="1">Uncharacterized protein</fullName>
    </submittedName>
</protein>
<reference evidence="1 2" key="1">
    <citation type="submission" date="2024-11" db="EMBL/GenBank/DDBJ databases">
        <title>A near-complete genome assembly of Cinchona calisaya.</title>
        <authorList>
            <person name="Lian D.C."/>
            <person name="Zhao X.W."/>
            <person name="Wei L."/>
        </authorList>
    </citation>
    <scope>NUCLEOTIDE SEQUENCE [LARGE SCALE GENOMIC DNA]</scope>
    <source>
        <tissue evidence="1">Nenye</tissue>
    </source>
</reference>
<keyword evidence="2" id="KW-1185">Reference proteome</keyword>
<sequence>MTIAAGGNAMAPLSGIMQRLDLLPLTPCPNVPAMSAKGFAVPASPRSREDAAIESTTVAPYGATPMEFHVTTESFFDNLVTIVDVFPRG</sequence>
<dbReference type="EMBL" id="JBJUIK010000009">
    <property type="protein sequence ID" value="KAL3517792.1"/>
    <property type="molecule type" value="Genomic_DNA"/>
</dbReference>
<gene>
    <name evidence="1" type="ORF">ACH5RR_020381</name>
</gene>
<comment type="caution">
    <text evidence="1">The sequence shown here is derived from an EMBL/GenBank/DDBJ whole genome shotgun (WGS) entry which is preliminary data.</text>
</comment>
<proteinExistence type="predicted"/>
<evidence type="ECO:0000313" key="1">
    <source>
        <dbReference type="EMBL" id="KAL3517792.1"/>
    </source>
</evidence>
<dbReference type="Proteomes" id="UP001630127">
    <property type="component" value="Unassembled WGS sequence"/>
</dbReference>
<dbReference type="AlphaFoldDB" id="A0ABD2ZH96"/>
<name>A0ABD2ZH96_9GENT</name>
<accession>A0ABD2ZH96</accession>
<organism evidence="1 2">
    <name type="scientific">Cinchona calisaya</name>
    <dbReference type="NCBI Taxonomy" id="153742"/>
    <lineage>
        <taxon>Eukaryota</taxon>
        <taxon>Viridiplantae</taxon>
        <taxon>Streptophyta</taxon>
        <taxon>Embryophyta</taxon>
        <taxon>Tracheophyta</taxon>
        <taxon>Spermatophyta</taxon>
        <taxon>Magnoliopsida</taxon>
        <taxon>eudicotyledons</taxon>
        <taxon>Gunneridae</taxon>
        <taxon>Pentapetalae</taxon>
        <taxon>asterids</taxon>
        <taxon>lamiids</taxon>
        <taxon>Gentianales</taxon>
        <taxon>Rubiaceae</taxon>
        <taxon>Cinchonoideae</taxon>
        <taxon>Cinchoneae</taxon>
        <taxon>Cinchona</taxon>
    </lineage>
</organism>
<evidence type="ECO:0000313" key="2">
    <source>
        <dbReference type="Proteomes" id="UP001630127"/>
    </source>
</evidence>